<dbReference type="InterPro" id="IPR001387">
    <property type="entry name" value="Cro/C1-type_HTH"/>
</dbReference>
<gene>
    <name evidence="3" type="ORF">GM173_03990</name>
</gene>
<reference evidence="3 4" key="1">
    <citation type="submission" date="2019-11" db="EMBL/GenBank/DDBJ databases">
        <title>Novel Deefgea species.</title>
        <authorList>
            <person name="Han J.-H."/>
        </authorList>
    </citation>
    <scope>NUCLEOTIDE SEQUENCE [LARGE SCALE GENOMIC DNA]</scope>
    <source>
        <strain evidence="3 4">LMG 24817</strain>
    </source>
</reference>
<evidence type="ECO:0000259" key="2">
    <source>
        <dbReference type="PROSITE" id="PS50943"/>
    </source>
</evidence>
<dbReference type="InterPro" id="IPR010982">
    <property type="entry name" value="Lambda_DNA-bd_dom_sf"/>
</dbReference>
<dbReference type="PANTHER" id="PTHR46797">
    <property type="entry name" value="HTH-TYPE TRANSCRIPTIONAL REGULATOR"/>
    <property type="match status" value="1"/>
</dbReference>
<dbReference type="SMART" id="SM00530">
    <property type="entry name" value="HTH_XRE"/>
    <property type="match status" value="1"/>
</dbReference>
<dbReference type="EMBL" id="WOFE01000001">
    <property type="protein sequence ID" value="MBM5570739.1"/>
    <property type="molecule type" value="Genomic_DNA"/>
</dbReference>
<dbReference type="Pfam" id="PF01381">
    <property type="entry name" value="HTH_3"/>
    <property type="match status" value="1"/>
</dbReference>
<dbReference type="InterPro" id="IPR050807">
    <property type="entry name" value="TransReg_Diox_bact_type"/>
</dbReference>
<name>A0ABS2C9B4_9NEIS</name>
<keyword evidence="1" id="KW-0238">DNA-binding</keyword>
<keyword evidence="4" id="KW-1185">Reference proteome</keyword>
<dbReference type="PROSITE" id="PS50943">
    <property type="entry name" value="HTH_CROC1"/>
    <property type="match status" value="1"/>
</dbReference>
<comment type="caution">
    <text evidence="3">The sequence shown here is derived from an EMBL/GenBank/DDBJ whole genome shotgun (WGS) entry which is preliminary data.</text>
</comment>
<dbReference type="Proteomes" id="UP001195660">
    <property type="component" value="Unassembled WGS sequence"/>
</dbReference>
<dbReference type="CDD" id="cd00093">
    <property type="entry name" value="HTH_XRE"/>
    <property type="match status" value="1"/>
</dbReference>
<evidence type="ECO:0000313" key="3">
    <source>
        <dbReference type="EMBL" id="MBM5570739.1"/>
    </source>
</evidence>
<feature type="domain" description="HTH cro/C1-type" evidence="2">
    <location>
        <begin position="14"/>
        <end position="68"/>
    </location>
</feature>
<protein>
    <submittedName>
        <fullName evidence="3">Helix-turn-helix domain-containing protein</fullName>
    </submittedName>
</protein>
<evidence type="ECO:0000313" key="4">
    <source>
        <dbReference type="Proteomes" id="UP001195660"/>
    </source>
</evidence>
<dbReference type="PANTHER" id="PTHR46797:SF1">
    <property type="entry name" value="METHYLPHOSPHONATE SYNTHASE"/>
    <property type="match status" value="1"/>
</dbReference>
<accession>A0ABS2C9B4</accession>
<dbReference type="SUPFAM" id="SSF47413">
    <property type="entry name" value="lambda repressor-like DNA-binding domains"/>
    <property type="match status" value="1"/>
</dbReference>
<evidence type="ECO:0000256" key="1">
    <source>
        <dbReference type="ARBA" id="ARBA00023125"/>
    </source>
</evidence>
<sequence>MAWILPTMEISYLINRLREERGWSQDDLAFRANTSAATISRLEKDKQTPSLDLLKGLASAFDMHLYQFAALLDEAGPSNLTEWHDSAEQELLNGFRQLSDEQRTTLLKFCVWLTAANKAVG</sequence>
<organism evidence="3 4">
    <name type="scientific">Deefgea chitinilytica</name>
    <dbReference type="NCBI Taxonomy" id="570276"/>
    <lineage>
        <taxon>Bacteria</taxon>
        <taxon>Pseudomonadati</taxon>
        <taxon>Pseudomonadota</taxon>
        <taxon>Betaproteobacteria</taxon>
        <taxon>Neisseriales</taxon>
        <taxon>Chitinibacteraceae</taxon>
        <taxon>Deefgea</taxon>
    </lineage>
</organism>
<proteinExistence type="predicted"/>
<dbReference type="Gene3D" id="1.10.260.40">
    <property type="entry name" value="lambda repressor-like DNA-binding domains"/>
    <property type="match status" value="1"/>
</dbReference>